<name>A0A812YLC6_SYMPI</name>
<dbReference type="Proteomes" id="UP000649617">
    <property type="component" value="Unassembled WGS sequence"/>
</dbReference>
<evidence type="ECO:0000313" key="3">
    <source>
        <dbReference type="Proteomes" id="UP000649617"/>
    </source>
</evidence>
<dbReference type="AlphaFoldDB" id="A0A812YLC6"/>
<dbReference type="Gene3D" id="3.40.50.1820">
    <property type="entry name" value="alpha/beta hydrolase"/>
    <property type="match status" value="1"/>
</dbReference>
<dbReference type="InterPro" id="IPR044294">
    <property type="entry name" value="Lipase-like"/>
</dbReference>
<dbReference type="InterPro" id="IPR007751">
    <property type="entry name" value="DUF676_lipase-like"/>
</dbReference>
<dbReference type="SUPFAM" id="SSF53474">
    <property type="entry name" value="alpha/beta-Hydrolases"/>
    <property type="match status" value="1"/>
</dbReference>
<keyword evidence="3" id="KW-1185">Reference proteome</keyword>
<proteinExistence type="predicted"/>
<dbReference type="EMBL" id="CAJNIZ010048081">
    <property type="protein sequence ID" value="CAE7781646.1"/>
    <property type="molecule type" value="Genomic_DNA"/>
</dbReference>
<dbReference type="PANTHER" id="PTHR12482">
    <property type="entry name" value="LIPASE ROG1-RELATED-RELATED"/>
    <property type="match status" value="1"/>
</dbReference>
<dbReference type="OrthoDB" id="273452at2759"/>
<comment type="caution">
    <text evidence="2">The sequence shown here is derived from an EMBL/GenBank/DDBJ whole genome shotgun (WGS) entry which is preliminary data.</text>
</comment>
<sequence>MPCDAHCHEGDPLHICVMVHGMGGTCADWQTWLEVLKHKHPDWILWPLQKISRGCRFLGSDLRELSSIAAEEIIEAVKMNEATGSHVMLHCIGHSMGGLIIRGALLRVLEECEKLQLGHYISLSSPHLGIRSSWLHPLHSWRNLCWLSQPISNQLVHLAIQDTLGLQTPFLVELSQPESEHMTALGRFDHRTCVSLAFGDPLIPPASGLIDPYLLMDSHGSLHESFWQLIFDDTWPTCKTIGQQGKAATGLLKLPAFFFALMQLLARGLWRLLAAFLGLFCIALPSSARRSQSSAHLSPDSSPSDSPKARSRSKLSWELSQDLKCKYPAEVYDGLLSVPWRRVVANAHHRPIPRNLHVFLIGKRSEQFAKEHQMSRACIEHLADLLLA</sequence>
<gene>
    <name evidence="2" type="primary">FAM135A</name>
    <name evidence="2" type="ORF">SPIL2461_LOCUS23242</name>
</gene>
<evidence type="ECO:0000313" key="2">
    <source>
        <dbReference type="EMBL" id="CAE7781646.1"/>
    </source>
</evidence>
<dbReference type="InterPro" id="IPR029058">
    <property type="entry name" value="AB_hydrolase_fold"/>
</dbReference>
<evidence type="ECO:0000259" key="1">
    <source>
        <dbReference type="Pfam" id="PF05057"/>
    </source>
</evidence>
<dbReference type="Pfam" id="PF05057">
    <property type="entry name" value="DUF676"/>
    <property type="match status" value="1"/>
</dbReference>
<dbReference type="PANTHER" id="PTHR12482:SF5">
    <property type="entry name" value="DUF676 DOMAIN-CONTAINING PROTEIN"/>
    <property type="match status" value="1"/>
</dbReference>
<reference evidence="2" key="1">
    <citation type="submission" date="2021-02" db="EMBL/GenBank/DDBJ databases">
        <authorList>
            <person name="Dougan E. K."/>
            <person name="Rhodes N."/>
            <person name="Thang M."/>
            <person name="Chan C."/>
        </authorList>
    </citation>
    <scope>NUCLEOTIDE SEQUENCE</scope>
</reference>
<protein>
    <submittedName>
        <fullName evidence="2">FAM135A protein</fullName>
    </submittedName>
</protein>
<organism evidence="2 3">
    <name type="scientific">Symbiodinium pilosum</name>
    <name type="common">Dinoflagellate</name>
    <dbReference type="NCBI Taxonomy" id="2952"/>
    <lineage>
        <taxon>Eukaryota</taxon>
        <taxon>Sar</taxon>
        <taxon>Alveolata</taxon>
        <taxon>Dinophyceae</taxon>
        <taxon>Suessiales</taxon>
        <taxon>Symbiodiniaceae</taxon>
        <taxon>Symbiodinium</taxon>
    </lineage>
</organism>
<feature type="domain" description="DUF676" evidence="1">
    <location>
        <begin position="11"/>
        <end position="196"/>
    </location>
</feature>
<accession>A0A812YLC6</accession>